<keyword evidence="2" id="KW-0732">Signal</keyword>
<accession>A0ABP5H7P8</accession>
<dbReference type="Proteomes" id="UP001500751">
    <property type="component" value="Unassembled WGS sequence"/>
</dbReference>
<evidence type="ECO:0000256" key="2">
    <source>
        <dbReference type="SAM" id="SignalP"/>
    </source>
</evidence>
<evidence type="ECO:0000313" key="3">
    <source>
        <dbReference type="EMBL" id="GAA2062140.1"/>
    </source>
</evidence>
<feature type="chain" id="PRO_5045588776" evidence="2">
    <location>
        <begin position="25"/>
        <end position="133"/>
    </location>
</feature>
<name>A0ABP5H7P8_9ACTN</name>
<organism evidence="3 4">
    <name type="scientific">Catenulispora yoronensis</name>
    <dbReference type="NCBI Taxonomy" id="450799"/>
    <lineage>
        <taxon>Bacteria</taxon>
        <taxon>Bacillati</taxon>
        <taxon>Actinomycetota</taxon>
        <taxon>Actinomycetes</taxon>
        <taxon>Catenulisporales</taxon>
        <taxon>Catenulisporaceae</taxon>
        <taxon>Catenulispora</taxon>
    </lineage>
</organism>
<feature type="region of interest" description="Disordered" evidence="1">
    <location>
        <begin position="23"/>
        <end position="71"/>
    </location>
</feature>
<proteinExistence type="predicted"/>
<reference evidence="4" key="1">
    <citation type="journal article" date="2019" name="Int. J. Syst. Evol. Microbiol.">
        <title>The Global Catalogue of Microorganisms (GCM) 10K type strain sequencing project: providing services to taxonomists for standard genome sequencing and annotation.</title>
        <authorList>
            <consortium name="The Broad Institute Genomics Platform"/>
            <consortium name="The Broad Institute Genome Sequencing Center for Infectious Disease"/>
            <person name="Wu L."/>
            <person name="Ma J."/>
        </authorList>
    </citation>
    <scope>NUCLEOTIDE SEQUENCE [LARGE SCALE GENOMIC DNA]</scope>
    <source>
        <strain evidence="4">JCM 16014</strain>
    </source>
</reference>
<feature type="compositionally biased region" description="Low complexity" evidence="1">
    <location>
        <begin position="23"/>
        <end position="69"/>
    </location>
</feature>
<dbReference type="RefSeq" id="WP_344671580.1">
    <property type="nucleotide sequence ID" value="NZ_BAAAQN010000086.1"/>
</dbReference>
<evidence type="ECO:0000256" key="1">
    <source>
        <dbReference type="SAM" id="MobiDB-lite"/>
    </source>
</evidence>
<sequence length="133" mass="12885">MPSFTNPAVPAAAFLAPAGTTTVAAPAAAPPGASGAETVPAARPARGGSPAKPKKNPPAAGKPAGAGAARSYGEMARRIEAVVADLETMVAQLPTGTPSQDDARALRRAVGRLGAVTGQVKKATPGLGIAGGR</sequence>
<evidence type="ECO:0000313" key="4">
    <source>
        <dbReference type="Proteomes" id="UP001500751"/>
    </source>
</evidence>
<gene>
    <name evidence="3" type="ORF">GCM10009839_86560</name>
</gene>
<dbReference type="EMBL" id="BAAAQN010000086">
    <property type="protein sequence ID" value="GAA2062140.1"/>
    <property type="molecule type" value="Genomic_DNA"/>
</dbReference>
<keyword evidence="4" id="KW-1185">Reference proteome</keyword>
<comment type="caution">
    <text evidence="3">The sequence shown here is derived from an EMBL/GenBank/DDBJ whole genome shotgun (WGS) entry which is preliminary data.</text>
</comment>
<protein>
    <submittedName>
        <fullName evidence="3">Uncharacterized protein</fullName>
    </submittedName>
</protein>
<feature type="signal peptide" evidence="2">
    <location>
        <begin position="1"/>
        <end position="24"/>
    </location>
</feature>